<evidence type="ECO:0000313" key="3">
    <source>
        <dbReference type="EMBL" id="TRY60623.1"/>
    </source>
</evidence>
<feature type="region of interest" description="Disordered" evidence="1">
    <location>
        <begin position="100"/>
        <end position="144"/>
    </location>
</feature>
<feature type="transmembrane region" description="Helical" evidence="2">
    <location>
        <begin position="60"/>
        <end position="84"/>
    </location>
</feature>
<feature type="compositionally biased region" description="Low complexity" evidence="1">
    <location>
        <begin position="128"/>
        <end position="139"/>
    </location>
</feature>
<reference evidence="3 4" key="1">
    <citation type="journal article" date="2019" name="Sci. Data">
        <title>Hybrid genome assembly and annotation of Danionella translucida.</title>
        <authorList>
            <person name="Kadobianskyi M."/>
            <person name="Schulze L."/>
            <person name="Schuelke M."/>
            <person name="Judkewitz B."/>
        </authorList>
    </citation>
    <scope>NUCLEOTIDE SEQUENCE [LARGE SCALE GENOMIC DNA]</scope>
    <source>
        <strain evidence="3 4">Bolton</strain>
    </source>
</reference>
<dbReference type="STRING" id="623744.A0A553N5E4"/>
<sequence length="219" mass="23660">MAQASTVKSTILDLFTVKPTYSQGEMRKMEIMCTTTAKPSLFLSRSMMTNSSVTQNAERAVILIFSIGGGLILLFLVIVVTCLIRRSKDLKKVTDDNKVELGSSLSSTPDSQHLLPSDRKQNDTSMTSSDSHSQPESSSDLTDDCVSSPVVNLSITATFNCHLSPGMHTCSHLPPKAETLVPFCSENIPPLSQEEASTLCQQEDGKDALCSVQESGIVL</sequence>
<name>A0A553N5E4_9TELE</name>
<keyword evidence="2" id="KW-1133">Transmembrane helix</keyword>
<accession>A0A553N5E4</accession>
<evidence type="ECO:0000256" key="1">
    <source>
        <dbReference type="SAM" id="MobiDB-lite"/>
    </source>
</evidence>
<dbReference type="AlphaFoldDB" id="A0A553N5E4"/>
<dbReference type="OrthoDB" id="8633482at2759"/>
<keyword evidence="2" id="KW-0812">Transmembrane</keyword>
<dbReference type="EMBL" id="SRMA01027043">
    <property type="protein sequence ID" value="TRY60623.1"/>
    <property type="molecule type" value="Genomic_DNA"/>
</dbReference>
<proteinExistence type="predicted"/>
<gene>
    <name evidence="3" type="ORF">DNTS_014013</name>
</gene>
<dbReference type="Proteomes" id="UP000316079">
    <property type="component" value="Unassembled WGS sequence"/>
</dbReference>
<comment type="caution">
    <text evidence="3">The sequence shown here is derived from an EMBL/GenBank/DDBJ whole genome shotgun (WGS) entry which is preliminary data.</text>
</comment>
<protein>
    <submittedName>
        <fullName evidence="3">Uncharacterized protein</fullName>
    </submittedName>
</protein>
<organism evidence="3 4">
    <name type="scientific">Danionella cerebrum</name>
    <dbReference type="NCBI Taxonomy" id="2873325"/>
    <lineage>
        <taxon>Eukaryota</taxon>
        <taxon>Metazoa</taxon>
        <taxon>Chordata</taxon>
        <taxon>Craniata</taxon>
        <taxon>Vertebrata</taxon>
        <taxon>Euteleostomi</taxon>
        <taxon>Actinopterygii</taxon>
        <taxon>Neopterygii</taxon>
        <taxon>Teleostei</taxon>
        <taxon>Ostariophysi</taxon>
        <taxon>Cypriniformes</taxon>
        <taxon>Danionidae</taxon>
        <taxon>Danioninae</taxon>
        <taxon>Danionella</taxon>
    </lineage>
</organism>
<evidence type="ECO:0000313" key="4">
    <source>
        <dbReference type="Proteomes" id="UP000316079"/>
    </source>
</evidence>
<keyword evidence="4" id="KW-1185">Reference proteome</keyword>
<keyword evidence="2" id="KW-0472">Membrane</keyword>
<evidence type="ECO:0000256" key="2">
    <source>
        <dbReference type="SAM" id="Phobius"/>
    </source>
</evidence>